<evidence type="ECO:0000313" key="15">
    <source>
        <dbReference type="Proteomes" id="UP000202706"/>
    </source>
</evidence>
<dbReference type="RefSeq" id="NP_663266.1">
    <property type="nucleotide sequence ID" value="NC_004062.1"/>
</dbReference>
<evidence type="ECO:0000313" key="1">
    <source>
        <dbReference type="EMBL" id="AAM70299.1"/>
    </source>
</evidence>
<dbReference type="EMBL" id="MK033569">
    <property type="protein sequence ID" value="QBH66456.1"/>
    <property type="molecule type" value="Genomic_DNA"/>
</dbReference>
<dbReference type="EMBL" id="MK033573">
    <property type="protein sequence ID" value="QBH66976.1"/>
    <property type="molecule type" value="Genomic_DNA"/>
</dbReference>
<proteinExistence type="predicted"/>
<evidence type="ECO:0000313" key="12">
    <source>
        <dbReference type="EMBL" id="QBH67105.1"/>
    </source>
</evidence>
<dbReference type="KEGG" id="vg:949297"/>
<accession>Q8JRV8</accession>
<dbReference type="EMBL" id="MK033568">
    <property type="protein sequence ID" value="QBH66326.1"/>
    <property type="molecule type" value="Genomic_DNA"/>
</dbReference>
<evidence type="ECO:0000313" key="14">
    <source>
        <dbReference type="EMBL" id="QBH67365.1"/>
    </source>
</evidence>
<gene>
    <name evidence="1" type="primary">PhopGV101</name>
    <name evidence="2" type="ORF">PhopGVgp101</name>
</gene>
<dbReference type="EMBL" id="MK033566">
    <property type="protein sequence ID" value="QBH66066.1"/>
    <property type="molecule type" value="Genomic_DNA"/>
</dbReference>
<dbReference type="EMBL" id="MK033571">
    <property type="protein sequence ID" value="QBH66716.1"/>
    <property type="molecule type" value="Genomic_DNA"/>
</dbReference>
<reference evidence="1" key="2">
    <citation type="submission" date="2002-04" db="EMBL/GenBank/DDBJ databases">
        <title>The complete sequence of the potato tuber moth, Phthorimaea operculella, granulovirus.</title>
        <authorList>
            <person name="Croizier L."/>
            <person name="Taha A."/>
            <person name="Croizier G."/>
            <person name="Lopez Ferber M."/>
        </authorList>
    </citation>
    <scope>NUCLEOTIDE SEQUENCE</scope>
</reference>
<dbReference type="EMBL" id="MK033572">
    <property type="protein sequence ID" value="QBH66846.1"/>
    <property type="molecule type" value="Genomic_DNA"/>
</dbReference>
<evidence type="ECO:0000313" key="6">
    <source>
        <dbReference type="EMBL" id="QBH66326.1"/>
    </source>
</evidence>
<dbReference type="EMBL" id="MK033565">
    <property type="protein sequence ID" value="QBH65936.1"/>
    <property type="molecule type" value="Genomic_DNA"/>
</dbReference>
<reference evidence="2" key="3">
    <citation type="journal article" date="2016" name="Arch. Virol.">
        <title>The comparative analysis of complete genome sequences from two South African betabaculoviruses: Phthorimaea operculella granulovirus and Plutella xylostella granulovirus.</title>
        <authorList>
            <person name="Jukes M.D."/>
            <person name="Motsoeneng B.M."/>
            <person name="Knox C.M."/>
            <person name="Hill M.P."/>
            <person name="Moore S.D."/>
        </authorList>
    </citation>
    <scope>NUCLEOTIDE SEQUENCE</scope>
    <source>
        <strain evidence="2">SA</strain>
    </source>
</reference>
<name>Q8JRV8_9BBAC</name>
<evidence type="ECO:0000313" key="4">
    <source>
        <dbReference type="EMBL" id="QBH66066.1"/>
    </source>
</evidence>
<dbReference type="EMBL" id="MK033574">
    <property type="protein sequence ID" value="QBH67105.1"/>
    <property type="molecule type" value="Genomic_DNA"/>
</dbReference>
<dbReference type="EMBL" id="MK033576">
    <property type="protein sequence ID" value="QBH67365.1"/>
    <property type="molecule type" value="Genomic_DNA"/>
</dbReference>
<organism evidence="1 15">
    <name type="scientific">Phthorimaea operculella granulovirus</name>
    <dbReference type="NCBI Taxonomy" id="192584"/>
    <lineage>
        <taxon>Viruses</taxon>
        <taxon>Viruses incertae sedis</taxon>
        <taxon>Naldaviricetes</taxon>
        <taxon>Lefavirales</taxon>
        <taxon>Baculoviridae</taxon>
        <taxon>Betabaculovirus</taxon>
        <taxon>Betabaculovirus phoperculellae</taxon>
    </lineage>
</organism>
<dbReference type="EMBL" id="MK033575">
    <property type="protein sequence ID" value="QBH67235.1"/>
    <property type="molecule type" value="Genomic_DNA"/>
</dbReference>
<evidence type="ECO:0000313" key="2">
    <source>
        <dbReference type="EMBL" id="ANY57490.1"/>
    </source>
</evidence>
<evidence type="ECO:0000313" key="7">
    <source>
        <dbReference type="EMBL" id="QBH66456.1"/>
    </source>
</evidence>
<evidence type="ECO:0000313" key="3">
    <source>
        <dbReference type="EMBL" id="QBH65936.1"/>
    </source>
</evidence>
<dbReference type="EMBL" id="KU666536">
    <property type="protein sequence ID" value="ANY57490.1"/>
    <property type="molecule type" value="Genomic_DNA"/>
</dbReference>
<dbReference type="EMBL" id="MK033567">
    <property type="protein sequence ID" value="QBH66196.1"/>
    <property type="molecule type" value="Genomic_DNA"/>
</dbReference>
<dbReference type="GeneID" id="949297"/>
<evidence type="ECO:0000313" key="9">
    <source>
        <dbReference type="EMBL" id="QBH66716.1"/>
    </source>
</evidence>
<dbReference type="InterPro" id="IPR010594">
    <property type="entry name" value="AcMNPV_Ac75"/>
</dbReference>
<evidence type="ECO:0000313" key="5">
    <source>
        <dbReference type="EMBL" id="QBH66196.1"/>
    </source>
</evidence>
<evidence type="ECO:0000313" key="13">
    <source>
        <dbReference type="EMBL" id="QBH67235.1"/>
    </source>
</evidence>
<dbReference type="Proteomes" id="UP000202706">
    <property type="component" value="Segment"/>
</dbReference>
<reference evidence="15" key="1">
    <citation type="journal article" date="2000" name="Virus Genes">
        <title>Comparative analysis of the granulin regions of the Phthorimaea operculella and Spodoptera littoralis granuloviruses.</title>
        <authorList>
            <person name="Taha A."/>
            <person name="Nour-El-Din A."/>
            <person name="Croizier L."/>
            <person name="Ferber M.L."/>
            <person name="Croizier G."/>
        </authorList>
    </citation>
    <scope>NUCLEOTIDE SEQUENCE [LARGE SCALE GENOMIC DNA]</scope>
</reference>
<evidence type="ECO:0000313" key="11">
    <source>
        <dbReference type="EMBL" id="QBH66976.1"/>
    </source>
</evidence>
<reference evidence="3" key="4">
    <citation type="journal article" date="2019" name="J. Gen. Virol.">
        <title>Elucidating the genetic diversity of Phthorimaea operculella granulovirus (PhopGV).</title>
        <authorList>
            <person name="Larem A."/>
            <person name="Ben-Tiba S."/>
            <person name="Wennmann J.T."/>
            <person name="Gueli Alletti G."/>
            <person name="Jehle J.A."/>
        </authorList>
    </citation>
    <scope>NUCLEOTIDE SEQUENCE</scope>
    <source>
        <strain evidence="3">PhopGV-CR3.1</strain>
        <strain evidence="4">PhopGV-CR5.1</strain>
        <strain evidence="5">PhopGV-GR1.1</strain>
        <strain evidence="6">PhopGV-GR1.2</strain>
        <strain evidence="7">PhopGV-GR2.1</strain>
        <strain evidence="8">PhopGV-IT1.1</strain>
        <strain evidence="9">PhopGV-LS1.1</strain>
        <strain evidence="10">PhopGV-LS1.2</strain>
        <strain evidence="11">PhopGV-LS2.1</strain>
        <strain evidence="12">PhopGV-LS3.1</strain>
        <strain evidence="13">PhopGV-R</strain>
        <strain evidence="14">PhopGV-Ym.1</strain>
    </source>
</reference>
<sequence length="145" mass="16782">MNFDFLKDLVGLNPIKTTYVSNNLRSTFNFILDDHEKEVGTCTTLLEKLNQIFNMFLNDKLDQNLVYDLFGNKLDLTRVQFNYLYDKTKNDVYITDLLEQVCAIIDKSDEHNVRQSLVNAIDDQDGFANIASFLIRECNNAAKIK</sequence>
<evidence type="ECO:0000313" key="10">
    <source>
        <dbReference type="EMBL" id="QBH66846.1"/>
    </source>
</evidence>
<evidence type="ECO:0000313" key="8">
    <source>
        <dbReference type="EMBL" id="QBH66586.1"/>
    </source>
</evidence>
<keyword evidence="15" id="KW-1185">Reference proteome</keyword>
<protein>
    <submittedName>
        <fullName evidence="1">Uncharacterized protein</fullName>
    </submittedName>
</protein>
<dbReference type="EMBL" id="AF499596">
    <property type="protein sequence ID" value="AAM70299.1"/>
    <property type="molecule type" value="Genomic_DNA"/>
</dbReference>
<dbReference type="EMBL" id="MK033570">
    <property type="protein sequence ID" value="QBH66586.1"/>
    <property type="molecule type" value="Genomic_DNA"/>
</dbReference>
<dbReference type="OrthoDB" id="17968at10239"/>
<dbReference type="Pfam" id="PF06648">
    <property type="entry name" value="AcMNPV_Ac75"/>
    <property type="match status" value="1"/>
</dbReference>